<evidence type="ECO:0000313" key="14">
    <source>
        <dbReference type="Proteomes" id="UP000190744"/>
    </source>
</evidence>
<evidence type="ECO:0000256" key="10">
    <source>
        <dbReference type="SAM" id="MobiDB-lite"/>
    </source>
</evidence>
<dbReference type="Gene3D" id="2.40.50.140">
    <property type="entry name" value="Nucleic acid-binding proteins"/>
    <property type="match status" value="1"/>
</dbReference>
<gene>
    <name evidence="13" type="ORF">PEBR_05477</name>
</gene>
<dbReference type="EMBL" id="LJBN01000099">
    <property type="protein sequence ID" value="OOQ90188.1"/>
    <property type="molecule type" value="Genomic_DNA"/>
</dbReference>
<dbReference type="PANTHER" id="PTHR13989:SF33">
    <property type="entry name" value="CST COMPLEX SUBUNIT STN1"/>
    <property type="match status" value="1"/>
</dbReference>
<dbReference type="SUPFAM" id="SSF50249">
    <property type="entry name" value="Nucleic acid-binding proteins"/>
    <property type="match status" value="1"/>
</dbReference>
<keyword evidence="5" id="KW-0779">Telomere</keyword>
<evidence type="ECO:0000256" key="5">
    <source>
        <dbReference type="ARBA" id="ARBA00022895"/>
    </source>
</evidence>
<protein>
    <recommendedName>
        <fullName evidence="3">CST complex subunit STN1</fullName>
    </recommendedName>
    <alternativeName>
        <fullName evidence="8">Suppressor of cdc thirteen homolog</fullName>
    </alternativeName>
</protein>
<dbReference type="GO" id="GO:0000781">
    <property type="term" value="C:chromosome, telomeric region"/>
    <property type="evidence" value="ECO:0007669"/>
    <property type="project" value="UniProtKB-SubCell"/>
</dbReference>
<dbReference type="GO" id="GO:0003677">
    <property type="term" value="F:DNA binding"/>
    <property type="evidence" value="ECO:0007669"/>
    <property type="project" value="UniProtKB-KW"/>
</dbReference>
<feature type="transmembrane region" description="Helical" evidence="11">
    <location>
        <begin position="49"/>
        <end position="69"/>
    </location>
</feature>
<keyword evidence="4" id="KW-0158">Chromosome</keyword>
<keyword evidence="9" id="KW-0175">Coiled coil</keyword>
<dbReference type="Pfam" id="PF10451">
    <property type="entry name" value="Stn1"/>
    <property type="match status" value="1"/>
</dbReference>
<dbReference type="InterPro" id="IPR012340">
    <property type="entry name" value="NA-bd_OB-fold"/>
</dbReference>
<reference evidence="14" key="1">
    <citation type="submission" date="2015-09" db="EMBL/GenBank/DDBJ databases">
        <authorList>
            <person name="Fill T.P."/>
            <person name="Baretta J.F."/>
            <person name="de Almeida L.G."/>
            <person name="Rocha M."/>
            <person name="de Souza D.H."/>
            <person name="Malavazi I."/>
            <person name="Cerdeira L.T."/>
            <person name="Hong H."/>
            <person name="Samborskyy M."/>
            <person name="de Vasconcelos A.T."/>
            <person name="Leadlay P."/>
            <person name="Rodrigues-Filho E."/>
        </authorList>
    </citation>
    <scope>NUCLEOTIDE SEQUENCE [LARGE SCALE GENOMIC DNA]</scope>
    <source>
        <strain evidence="14">LaBioMMi 136</strain>
    </source>
</reference>
<evidence type="ECO:0000256" key="6">
    <source>
        <dbReference type="ARBA" id="ARBA00023125"/>
    </source>
</evidence>
<dbReference type="GO" id="GO:0005634">
    <property type="term" value="C:nucleus"/>
    <property type="evidence" value="ECO:0007669"/>
    <property type="project" value="UniProtKB-SubCell"/>
</dbReference>
<comment type="caution">
    <text evidence="13">The sequence shown here is derived from an EMBL/GenBank/DDBJ whole genome shotgun (WGS) entry which is preliminary data.</text>
</comment>
<evidence type="ECO:0000256" key="2">
    <source>
        <dbReference type="ARBA" id="ARBA00004574"/>
    </source>
</evidence>
<feature type="region of interest" description="Disordered" evidence="10">
    <location>
        <begin position="140"/>
        <end position="177"/>
    </location>
</feature>
<accession>A0A1S9RZ10</accession>
<evidence type="ECO:0000259" key="12">
    <source>
        <dbReference type="Pfam" id="PF10451"/>
    </source>
</evidence>
<sequence length="335" mass="38888">MATSHDADPVFYPAFCFKASPTHFTWVKMAAADVHRLQRPRNFEGKDPLFLFLLQAYLLFSSFFLWFYAQLVRWDFLYAHPCQTIFFYKNHPIRFVSLVGVVVARTEITKRTILTLDDSSGATIDVCVLQSDPKERDKIQKDSTQISGISNPEPSVQSSLSANGQTPGTTAQVNQTEHVSATDRTLLDITCLRTGTTVRVKGTLSRFRSTMQLNLERFTVIRDTNAEMQFVDERLRFLVEVLAVRWVLSDEEIEQLREEADRGDLKAIEDRQRAERRVKRRAEREERDYRHIQKRYEREERKRAKEAVVCKEDGVNIMRDIGRKRKLGTDDAESE</sequence>
<evidence type="ECO:0000256" key="1">
    <source>
        <dbReference type="ARBA" id="ARBA00004123"/>
    </source>
</evidence>
<evidence type="ECO:0000256" key="4">
    <source>
        <dbReference type="ARBA" id="ARBA00022454"/>
    </source>
</evidence>
<evidence type="ECO:0000256" key="3">
    <source>
        <dbReference type="ARBA" id="ARBA00017411"/>
    </source>
</evidence>
<keyword evidence="6" id="KW-0238">DNA-binding</keyword>
<evidence type="ECO:0000313" key="13">
    <source>
        <dbReference type="EMBL" id="OOQ90188.1"/>
    </source>
</evidence>
<keyword evidence="11" id="KW-0472">Membrane</keyword>
<feature type="domain" description="CST complex subunit Stn1 N-terminal" evidence="12">
    <location>
        <begin position="77"/>
        <end position="127"/>
    </location>
</feature>
<dbReference type="PANTHER" id="PTHR13989">
    <property type="entry name" value="REPLICATION PROTEIN A-RELATED"/>
    <property type="match status" value="1"/>
</dbReference>
<dbReference type="CDD" id="cd03524">
    <property type="entry name" value="RPA2_OBF_family"/>
    <property type="match status" value="1"/>
</dbReference>
<evidence type="ECO:0000256" key="9">
    <source>
        <dbReference type="SAM" id="Coils"/>
    </source>
</evidence>
<evidence type="ECO:0000256" key="7">
    <source>
        <dbReference type="ARBA" id="ARBA00023242"/>
    </source>
</evidence>
<dbReference type="AlphaFoldDB" id="A0A1S9RZ10"/>
<dbReference type="Proteomes" id="UP000190744">
    <property type="component" value="Unassembled WGS sequence"/>
</dbReference>
<evidence type="ECO:0000256" key="8">
    <source>
        <dbReference type="ARBA" id="ARBA00030039"/>
    </source>
</evidence>
<dbReference type="InterPro" id="IPR040260">
    <property type="entry name" value="RFA2-like"/>
</dbReference>
<comment type="subcellular location">
    <subcellularLocation>
        <location evidence="2">Chromosome</location>
        <location evidence="2">Telomere</location>
    </subcellularLocation>
    <subcellularLocation>
        <location evidence="1">Nucleus</location>
    </subcellularLocation>
</comment>
<proteinExistence type="predicted"/>
<name>A0A1S9RZ10_PENBI</name>
<feature type="coiled-coil region" evidence="9">
    <location>
        <begin position="265"/>
        <end position="302"/>
    </location>
</feature>
<keyword evidence="7" id="KW-0539">Nucleus</keyword>
<keyword evidence="11" id="KW-0812">Transmembrane</keyword>
<keyword evidence="11" id="KW-1133">Transmembrane helix</keyword>
<dbReference type="InterPro" id="IPR018856">
    <property type="entry name" value="Stn1_N"/>
</dbReference>
<evidence type="ECO:0000256" key="11">
    <source>
        <dbReference type="SAM" id="Phobius"/>
    </source>
</evidence>
<organism evidence="13 14">
    <name type="scientific">Penicillium brasilianum</name>
    <dbReference type="NCBI Taxonomy" id="104259"/>
    <lineage>
        <taxon>Eukaryota</taxon>
        <taxon>Fungi</taxon>
        <taxon>Dikarya</taxon>
        <taxon>Ascomycota</taxon>
        <taxon>Pezizomycotina</taxon>
        <taxon>Eurotiomycetes</taxon>
        <taxon>Eurotiomycetidae</taxon>
        <taxon>Eurotiales</taxon>
        <taxon>Aspergillaceae</taxon>
        <taxon>Penicillium</taxon>
    </lineage>
</organism>
<feature type="compositionally biased region" description="Polar residues" evidence="10">
    <location>
        <begin position="142"/>
        <end position="177"/>
    </location>
</feature>